<dbReference type="EMBL" id="WHJF01000031">
    <property type="protein sequence ID" value="NHZ63372.1"/>
    <property type="molecule type" value="Genomic_DNA"/>
</dbReference>
<reference evidence="1 2" key="1">
    <citation type="submission" date="2019-10" db="EMBL/GenBank/DDBJ databases">
        <title>Taxonomy of Antarctic Massilia spp.: description of Massilia rubra sp. nov., Massilia aquatica sp. nov., Massilia mucilaginosa sp. nov., Massilia frigida sp. nov. isolated from streams, lakes and regoliths.</title>
        <authorList>
            <person name="Holochova P."/>
            <person name="Sedlacek I."/>
            <person name="Kralova S."/>
            <person name="Maslanova I."/>
            <person name="Busse H.-J."/>
            <person name="Stankova E."/>
            <person name="Vrbovska V."/>
            <person name="Kovarovic V."/>
            <person name="Bartak M."/>
            <person name="Svec P."/>
            <person name="Pantucek R."/>
        </authorList>
    </citation>
    <scope>NUCLEOTIDE SEQUENCE [LARGE SCALE GENOMIC DNA]</scope>
    <source>
        <strain evidence="1 2">CCM 8694</strain>
    </source>
</reference>
<gene>
    <name evidence="1" type="ORF">F1735_13825</name>
</gene>
<accession>A0ABX0MMR3</accession>
<protein>
    <submittedName>
        <fullName evidence="1">Peptidoglycan-binding protein</fullName>
    </submittedName>
</protein>
<keyword evidence="2" id="KW-1185">Reference proteome</keyword>
<evidence type="ECO:0000313" key="1">
    <source>
        <dbReference type="EMBL" id="NHZ63372.1"/>
    </source>
</evidence>
<comment type="caution">
    <text evidence="1">The sequence shown here is derived from an EMBL/GenBank/DDBJ whole genome shotgun (WGS) entry which is preliminary data.</text>
</comment>
<dbReference type="CDD" id="cd00118">
    <property type="entry name" value="LysM"/>
    <property type="match status" value="1"/>
</dbReference>
<evidence type="ECO:0000313" key="2">
    <source>
        <dbReference type="Proteomes" id="UP000610594"/>
    </source>
</evidence>
<proteinExistence type="predicted"/>
<sequence>MLKSSGDPAWDFYDCDIQAAVNEYNRHLGRTPAYVLLDWQIIKAMLWTESGAAAAQWKIKPMQIGVLGDPGMMSLLGDKEGGDLVMPPALRARLTGGTIRTIPSHNIRGGIGYLLMRSATYAHITVRVPGTTVEEVKVKQRDNFDRIARNEHSTIATLRELNPGVNVLQKGQVVKTQQATVQKVITGWRPITSSHIYEVYNGRRDKNYVRKLDFSLGLVRKGRSGVCAP</sequence>
<organism evidence="1 2">
    <name type="scientific">Massilia genomosp. 1</name>
    <dbReference type="NCBI Taxonomy" id="2609280"/>
    <lineage>
        <taxon>Bacteria</taxon>
        <taxon>Pseudomonadati</taxon>
        <taxon>Pseudomonadota</taxon>
        <taxon>Betaproteobacteria</taxon>
        <taxon>Burkholderiales</taxon>
        <taxon>Oxalobacteraceae</taxon>
        <taxon>Telluria group</taxon>
        <taxon>Massilia</taxon>
    </lineage>
</organism>
<name>A0ABX0MMR3_9BURK</name>
<dbReference type="InterPro" id="IPR018392">
    <property type="entry name" value="LysM"/>
</dbReference>
<dbReference type="Proteomes" id="UP000610594">
    <property type="component" value="Unassembled WGS sequence"/>
</dbReference>